<protein>
    <submittedName>
        <fullName evidence="2">Putative awp1</fullName>
    </submittedName>
</protein>
<gene>
    <name evidence="2" type="ORF">TGP89_221900</name>
</gene>
<comment type="caution">
    <text evidence="2">The sequence shown here is derived from an EMBL/GenBank/DDBJ whole genome shotgun (WGS) entry which is preliminary data.</text>
</comment>
<evidence type="ECO:0000313" key="2">
    <source>
        <dbReference type="EMBL" id="KFG36316.1"/>
    </source>
</evidence>
<feature type="compositionally biased region" description="Low complexity" evidence="1">
    <location>
        <begin position="102"/>
        <end position="127"/>
    </location>
</feature>
<accession>A0A086JVZ8</accession>
<proteinExistence type="predicted"/>
<evidence type="ECO:0000256" key="1">
    <source>
        <dbReference type="SAM" id="MobiDB-lite"/>
    </source>
</evidence>
<name>A0A086JVZ8_TOXGO</name>
<reference evidence="2 3" key="1">
    <citation type="submission" date="2014-03" db="EMBL/GenBank/DDBJ databases">
        <authorList>
            <person name="Sibley D."/>
            <person name="Venepally P."/>
            <person name="Karamycheva S."/>
            <person name="Hadjithomas M."/>
            <person name="Khan A."/>
            <person name="Brunk B."/>
            <person name="Roos D."/>
            <person name="Caler E."/>
            <person name="Lorenzi H."/>
        </authorList>
    </citation>
    <scope>NUCLEOTIDE SEQUENCE [LARGE SCALE GENOMIC DNA]</scope>
    <source>
        <strain evidence="3">p89</strain>
    </source>
</reference>
<dbReference type="EMBL" id="AEYI02001529">
    <property type="protein sequence ID" value="KFG36316.1"/>
    <property type="molecule type" value="Genomic_DNA"/>
</dbReference>
<evidence type="ECO:0000313" key="3">
    <source>
        <dbReference type="Proteomes" id="UP000028828"/>
    </source>
</evidence>
<dbReference type="AlphaFoldDB" id="A0A086JVZ8"/>
<feature type="region of interest" description="Disordered" evidence="1">
    <location>
        <begin position="100"/>
        <end position="137"/>
    </location>
</feature>
<sequence>MAAFLLRLLRSLEKWTILQDQAGASVNEALNLLVDRQFLLGDFLVTLQTDASAREKILFGHKQREDAVHQQVLRHHRDLALTHAEIAECARQLVASSKGASRKPSSAVSRSSQFPSASSGQSSQGKRASARGTAPLSPAPETLFLEEIGAFAAEVEEAYRLQLDLQNRLIAVYRERLSPFDRDEMQRILAVWMDRPCEWSVARGGRRQTILRELKKHLRLPI</sequence>
<dbReference type="Proteomes" id="UP000028828">
    <property type="component" value="Unassembled WGS sequence"/>
</dbReference>
<organism evidence="2 3">
    <name type="scientific">Toxoplasma gondii p89</name>
    <dbReference type="NCBI Taxonomy" id="943119"/>
    <lineage>
        <taxon>Eukaryota</taxon>
        <taxon>Sar</taxon>
        <taxon>Alveolata</taxon>
        <taxon>Apicomplexa</taxon>
        <taxon>Conoidasida</taxon>
        <taxon>Coccidia</taxon>
        <taxon>Eucoccidiorida</taxon>
        <taxon>Eimeriorina</taxon>
        <taxon>Sarcocystidae</taxon>
        <taxon>Toxoplasma</taxon>
    </lineage>
</organism>
<dbReference type="VEuPathDB" id="ToxoDB:TGP89_221900"/>
<dbReference type="OrthoDB" id="331343at2759"/>